<proteinExistence type="predicted"/>
<name>A0A7Y9ISF2_9BURK</name>
<dbReference type="InterPro" id="IPR000917">
    <property type="entry name" value="Sulfatase_N"/>
</dbReference>
<protein>
    <submittedName>
        <fullName evidence="5">Choline-sulfatase</fullName>
        <ecNumber evidence="5">3.1.6.6</ecNumber>
    </submittedName>
</protein>
<keyword evidence="2 5" id="KW-0378">Hydrolase</keyword>
<feature type="compositionally biased region" description="Low complexity" evidence="3">
    <location>
        <begin position="480"/>
        <end position="494"/>
    </location>
</feature>
<evidence type="ECO:0000256" key="1">
    <source>
        <dbReference type="ARBA" id="ARBA00022723"/>
    </source>
</evidence>
<dbReference type="GO" id="GO:0005737">
    <property type="term" value="C:cytoplasm"/>
    <property type="evidence" value="ECO:0007669"/>
    <property type="project" value="TreeGrafter"/>
</dbReference>
<evidence type="ECO:0000259" key="4">
    <source>
        <dbReference type="Pfam" id="PF00884"/>
    </source>
</evidence>
<reference evidence="5 6" key="1">
    <citation type="submission" date="2020-07" db="EMBL/GenBank/DDBJ databases">
        <title>Genomic Encyclopedia of Type Strains, Phase IV (KMG-V): Genome sequencing to study the core and pangenomes of soil and plant-associated prokaryotes.</title>
        <authorList>
            <person name="Whitman W."/>
        </authorList>
    </citation>
    <scope>NUCLEOTIDE SEQUENCE [LARGE SCALE GENOMIC DNA]</scope>
    <source>
        <strain evidence="5 6">SAS40</strain>
    </source>
</reference>
<dbReference type="GO" id="GO:0047753">
    <property type="term" value="F:choline-sulfatase activity"/>
    <property type="evidence" value="ECO:0007669"/>
    <property type="project" value="UniProtKB-EC"/>
</dbReference>
<sequence>MAADRMNTLFLMSDEHNPWVMGFLGHPCVRTPNLDRLAARGTTFTRAWAASPLCVPSRASIATGRYVHQHQCWDNAIAYPGNPRSWMHALSRAGYVVDAIGKLHFRSAGDPVGFRQQIETVHIQDGIGQVWGSVRDPLPSTSSRSGMFDKLGAGESAYNRYDRFVRDAACHWLESHAGGDAPWTLFVGLVAPHFPLVVPPSFLERVLNDPGLEACLPVDPPPRHHPWVTRMLSYMDHDAALGTAERRRLAVAAYLALVEFMDGLVGDILAALEKSGMADTTRVIYTSDHGDNLGARRLWNKGTMYRESAGVPLILAGPDIPAGRLCTTNVSLVDLHPTLLAAQGLRCVDPGLPGRSLLDIACEADDPERIAFSEYHGVGSPTGAYLVANGRYVYHHYVGYPPELFDAVNDPREQHDLSDDPAHAAALAQMVAALNDIVDPGRADAAAKRDQRQLVAAHGGPEQALRSGHRGATGVPGGASSSNSLPSILSEPTS</sequence>
<dbReference type="EMBL" id="JACBYR010000001">
    <property type="protein sequence ID" value="NYE81529.1"/>
    <property type="molecule type" value="Genomic_DNA"/>
</dbReference>
<dbReference type="RefSeq" id="WP_179583599.1">
    <property type="nucleotide sequence ID" value="NZ_JACBYR010000001.1"/>
</dbReference>
<gene>
    <name evidence="5" type="ORF">FHW18_000800</name>
</gene>
<feature type="region of interest" description="Disordered" evidence="3">
    <location>
        <begin position="448"/>
        <end position="494"/>
    </location>
</feature>
<dbReference type="PANTHER" id="PTHR45953:SF1">
    <property type="entry name" value="IDURONATE 2-SULFATASE"/>
    <property type="match status" value="1"/>
</dbReference>
<evidence type="ECO:0000256" key="3">
    <source>
        <dbReference type="SAM" id="MobiDB-lite"/>
    </source>
</evidence>
<organism evidence="5 6">
    <name type="scientific">Pigmentiphaga litoralis</name>
    <dbReference type="NCBI Taxonomy" id="516702"/>
    <lineage>
        <taxon>Bacteria</taxon>
        <taxon>Pseudomonadati</taxon>
        <taxon>Pseudomonadota</taxon>
        <taxon>Betaproteobacteria</taxon>
        <taxon>Burkholderiales</taxon>
        <taxon>Alcaligenaceae</taxon>
        <taxon>Pigmentiphaga</taxon>
    </lineage>
</organism>
<dbReference type="EC" id="3.1.6.6" evidence="5"/>
<dbReference type="Gene3D" id="3.40.720.10">
    <property type="entry name" value="Alkaline Phosphatase, subunit A"/>
    <property type="match status" value="1"/>
</dbReference>
<dbReference type="CDD" id="cd16037">
    <property type="entry name" value="sulfatase_like"/>
    <property type="match status" value="1"/>
</dbReference>
<evidence type="ECO:0000313" key="6">
    <source>
        <dbReference type="Proteomes" id="UP000542125"/>
    </source>
</evidence>
<evidence type="ECO:0000313" key="5">
    <source>
        <dbReference type="EMBL" id="NYE81529.1"/>
    </source>
</evidence>
<dbReference type="Pfam" id="PF00884">
    <property type="entry name" value="Sulfatase"/>
    <property type="match status" value="1"/>
</dbReference>
<keyword evidence="1" id="KW-0479">Metal-binding</keyword>
<dbReference type="Proteomes" id="UP000542125">
    <property type="component" value="Unassembled WGS sequence"/>
</dbReference>
<keyword evidence="6" id="KW-1185">Reference proteome</keyword>
<dbReference type="GO" id="GO:0046872">
    <property type="term" value="F:metal ion binding"/>
    <property type="evidence" value="ECO:0007669"/>
    <property type="project" value="UniProtKB-KW"/>
</dbReference>
<dbReference type="AlphaFoldDB" id="A0A7Y9ISF2"/>
<accession>A0A7Y9ISF2</accession>
<dbReference type="SUPFAM" id="SSF53649">
    <property type="entry name" value="Alkaline phosphatase-like"/>
    <property type="match status" value="1"/>
</dbReference>
<feature type="domain" description="Sulfatase N-terminal" evidence="4">
    <location>
        <begin position="7"/>
        <end position="343"/>
    </location>
</feature>
<dbReference type="PANTHER" id="PTHR45953">
    <property type="entry name" value="IDURONATE 2-SULFATASE"/>
    <property type="match status" value="1"/>
</dbReference>
<dbReference type="InterPro" id="IPR017850">
    <property type="entry name" value="Alkaline_phosphatase_core_sf"/>
</dbReference>
<evidence type="ECO:0000256" key="2">
    <source>
        <dbReference type="ARBA" id="ARBA00022801"/>
    </source>
</evidence>
<comment type="caution">
    <text evidence="5">The sequence shown here is derived from an EMBL/GenBank/DDBJ whole genome shotgun (WGS) entry which is preliminary data.</text>
</comment>